<comment type="similarity">
    <text evidence="1">Belongs to the transglycosylase Slt family.</text>
</comment>
<dbReference type="AlphaFoldDB" id="A0A6M4GXQ2"/>
<accession>A0A6M4GXQ2</accession>
<dbReference type="SMART" id="SM00257">
    <property type="entry name" value="LysM"/>
    <property type="match status" value="2"/>
</dbReference>
<dbReference type="PROSITE" id="PS51782">
    <property type="entry name" value="LYSM"/>
    <property type="match status" value="2"/>
</dbReference>
<proteinExistence type="inferred from homology"/>
<dbReference type="GO" id="GO:0008933">
    <property type="term" value="F:peptidoglycan lytic transglycosylase activity"/>
    <property type="evidence" value="ECO:0007669"/>
    <property type="project" value="InterPro"/>
</dbReference>
<sequence>MILKQKFKCLALAAGLALGSGGISAADAPKSVAFEAPKPMAFPPAFEDPDDVPLPDPDLWHRIRMGFALEPLETPLIVKWEGWYSDRPEYIARFVDRGSRYLHHIVEEVEKRKMPMEIALLPVVESAFNPHAYSRSKASGLWQFIPSTGKSYGLSQDSWKDNRRDVIAATDAALNYLERLHTMFGSWELALAAYNCGEGCVGRAIAKNQKKGLPTDFLSLNLPPETQNYVPKLVAVKNIVLSPATYGVDLGTVPDQAYFTAVKAPEKIDVKLAAKLAGMSEEEFVALNPSNNGAVAVSKGTFLVPLDKADAFRTNLDGYDKPLVSWTTVTAKKGESIDSLAKRYGVPAHEFRAANGAVKLNKKGYLAVNQSIMVPMKSATTVATAAPAKATHAKHTVAAAPAKIEAEPKIVPASSGSTYTVRAGDTLYGIAQKAGATVDDILALNRLKSSAVIQPGLRLRLP</sequence>
<dbReference type="Proteomes" id="UP000501534">
    <property type="component" value="Chromosome"/>
</dbReference>
<feature type="signal peptide" evidence="2">
    <location>
        <begin position="1"/>
        <end position="25"/>
    </location>
</feature>
<dbReference type="PROSITE" id="PS00922">
    <property type="entry name" value="TRANSGLYCOSYLASE"/>
    <property type="match status" value="1"/>
</dbReference>
<evidence type="ECO:0000313" key="4">
    <source>
        <dbReference type="EMBL" id="QJR11658.1"/>
    </source>
</evidence>
<dbReference type="Gene3D" id="1.10.530.10">
    <property type="match status" value="1"/>
</dbReference>
<dbReference type="InterPro" id="IPR018392">
    <property type="entry name" value="LysM"/>
</dbReference>
<keyword evidence="5" id="KW-1185">Reference proteome</keyword>
<dbReference type="CDD" id="cd00118">
    <property type="entry name" value="LysM"/>
    <property type="match status" value="2"/>
</dbReference>
<dbReference type="EMBL" id="CP053069">
    <property type="protein sequence ID" value="QJR11658.1"/>
    <property type="molecule type" value="Genomic_DNA"/>
</dbReference>
<keyword evidence="4" id="KW-0456">Lyase</keyword>
<evidence type="ECO:0000256" key="2">
    <source>
        <dbReference type="SAM" id="SignalP"/>
    </source>
</evidence>
<feature type="domain" description="LysM" evidence="3">
    <location>
        <begin position="327"/>
        <end position="374"/>
    </location>
</feature>
<dbReference type="GO" id="GO:0000270">
    <property type="term" value="P:peptidoglycan metabolic process"/>
    <property type="evidence" value="ECO:0007669"/>
    <property type="project" value="InterPro"/>
</dbReference>
<dbReference type="PANTHER" id="PTHR37423">
    <property type="entry name" value="SOLUBLE LYTIC MUREIN TRANSGLYCOSYLASE-RELATED"/>
    <property type="match status" value="1"/>
</dbReference>
<dbReference type="CDD" id="cd16894">
    <property type="entry name" value="MltD-like"/>
    <property type="match status" value="1"/>
</dbReference>
<dbReference type="Gene3D" id="3.10.350.10">
    <property type="entry name" value="LysM domain"/>
    <property type="match status" value="2"/>
</dbReference>
<dbReference type="InterPro" id="IPR023346">
    <property type="entry name" value="Lysozyme-like_dom_sf"/>
</dbReference>
<feature type="domain" description="LysM" evidence="3">
    <location>
        <begin position="417"/>
        <end position="461"/>
    </location>
</feature>
<dbReference type="SUPFAM" id="SSF54106">
    <property type="entry name" value="LysM domain"/>
    <property type="match status" value="2"/>
</dbReference>
<gene>
    <name evidence="4" type="primary">mltD</name>
    <name evidence="4" type="ORF">DSM104443_02737</name>
</gene>
<organism evidence="4 5">
    <name type="scientific">Usitatibacter rugosus</name>
    <dbReference type="NCBI Taxonomy" id="2732067"/>
    <lineage>
        <taxon>Bacteria</taxon>
        <taxon>Pseudomonadati</taxon>
        <taxon>Pseudomonadota</taxon>
        <taxon>Betaproteobacteria</taxon>
        <taxon>Nitrosomonadales</taxon>
        <taxon>Usitatibacteraceae</taxon>
        <taxon>Usitatibacter</taxon>
    </lineage>
</organism>
<dbReference type="RefSeq" id="WP_171093178.1">
    <property type="nucleotide sequence ID" value="NZ_CP053069.1"/>
</dbReference>
<keyword evidence="2" id="KW-0732">Signal</keyword>
<protein>
    <submittedName>
        <fullName evidence="4">Membrane-bound lytic murein transglycosylase D</fullName>
        <ecNumber evidence="4">4.2.2.-</ecNumber>
    </submittedName>
</protein>
<dbReference type="PANTHER" id="PTHR37423:SF2">
    <property type="entry name" value="MEMBRANE-BOUND LYTIC MUREIN TRANSGLYCOSYLASE C"/>
    <property type="match status" value="1"/>
</dbReference>
<dbReference type="EC" id="4.2.2.-" evidence="4"/>
<dbReference type="InterPro" id="IPR000189">
    <property type="entry name" value="Transglyc_AS"/>
</dbReference>
<dbReference type="KEGG" id="uru:DSM104443_02737"/>
<reference evidence="4 5" key="1">
    <citation type="submission" date="2020-04" db="EMBL/GenBank/DDBJ databases">
        <title>Usitatibacter rugosus gen. nov., sp. nov. and Usitatibacter palustris sp. nov., novel members of Usitatibacteraceae fam. nov. within the order Nitrosomonadales isolated from soil.</title>
        <authorList>
            <person name="Huber K.J."/>
            <person name="Neumann-Schaal M."/>
            <person name="Geppert A."/>
            <person name="Luckner M."/>
            <person name="Wanner G."/>
            <person name="Overmann J."/>
        </authorList>
    </citation>
    <scope>NUCLEOTIDE SEQUENCE [LARGE SCALE GENOMIC DNA]</scope>
    <source>
        <strain evidence="4 5">0125_3</strain>
    </source>
</reference>
<dbReference type="Pfam" id="PF01464">
    <property type="entry name" value="SLT"/>
    <property type="match status" value="1"/>
</dbReference>
<evidence type="ECO:0000256" key="1">
    <source>
        <dbReference type="ARBA" id="ARBA00007734"/>
    </source>
</evidence>
<dbReference type="GO" id="GO:0016020">
    <property type="term" value="C:membrane"/>
    <property type="evidence" value="ECO:0007669"/>
    <property type="project" value="InterPro"/>
</dbReference>
<evidence type="ECO:0000313" key="5">
    <source>
        <dbReference type="Proteomes" id="UP000501534"/>
    </source>
</evidence>
<dbReference type="Pfam" id="PF01476">
    <property type="entry name" value="LysM"/>
    <property type="match status" value="2"/>
</dbReference>
<dbReference type="SUPFAM" id="SSF53955">
    <property type="entry name" value="Lysozyme-like"/>
    <property type="match status" value="1"/>
</dbReference>
<feature type="chain" id="PRO_5026903339" evidence="2">
    <location>
        <begin position="26"/>
        <end position="462"/>
    </location>
</feature>
<dbReference type="InterPro" id="IPR008258">
    <property type="entry name" value="Transglycosylase_SLT_dom_1"/>
</dbReference>
<dbReference type="InterPro" id="IPR036779">
    <property type="entry name" value="LysM_dom_sf"/>
</dbReference>
<evidence type="ECO:0000259" key="3">
    <source>
        <dbReference type="PROSITE" id="PS51782"/>
    </source>
</evidence>
<name>A0A6M4GXQ2_9PROT</name>